<dbReference type="SUPFAM" id="SSF52540">
    <property type="entry name" value="P-loop containing nucleoside triphosphate hydrolases"/>
    <property type="match status" value="1"/>
</dbReference>
<reference evidence="2" key="1">
    <citation type="submission" date="2019-08" db="EMBL/GenBank/DDBJ databases">
        <authorList>
            <person name="Kucharzyk K."/>
            <person name="Murdoch R.W."/>
            <person name="Higgins S."/>
            <person name="Loffler F."/>
        </authorList>
    </citation>
    <scope>NUCLEOTIDE SEQUENCE</scope>
</reference>
<dbReference type="PANTHER" id="PTHR32182">
    <property type="entry name" value="DNA REPLICATION AND REPAIR PROTEIN RECF"/>
    <property type="match status" value="1"/>
</dbReference>
<evidence type="ECO:0000259" key="1">
    <source>
        <dbReference type="Pfam" id="PF13304"/>
    </source>
</evidence>
<dbReference type="EMBL" id="VSSQ01022890">
    <property type="protein sequence ID" value="MPM69461.1"/>
    <property type="molecule type" value="Genomic_DNA"/>
</dbReference>
<protein>
    <recommendedName>
        <fullName evidence="1">ATPase AAA-type core domain-containing protein</fullName>
    </recommendedName>
</protein>
<dbReference type="GO" id="GO:0006302">
    <property type="term" value="P:double-strand break repair"/>
    <property type="evidence" value="ECO:0007669"/>
    <property type="project" value="TreeGrafter"/>
</dbReference>
<dbReference type="GO" id="GO:0000731">
    <property type="term" value="P:DNA synthesis involved in DNA repair"/>
    <property type="evidence" value="ECO:0007669"/>
    <property type="project" value="TreeGrafter"/>
</dbReference>
<dbReference type="InterPro" id="IPR003959">
    <property type="entry name" value="ATPase_AAA_core"/>
</dbReference>
<dbReference type="PANTHER" id="PTHR32182:SF22">
    <property type="entry name" value="ATP-DEPENDENT ENDONUCLEASE, OLD FAMILY-RELATED"/>
    <property type="match status" value="1"/>
</dbReference>
<proteinExistence type="predicted"/>
<dbReference type="Pfam" id="PF13304">
    <property type="entry name" value="AAA_21"/>
    <property type="match status" value="1"/>
</dbReference>
<organism evidence="2">
    <name type="scientific">bioreactor metagenome</name>
    <dbReference type="NCBI Taxonomy" id="1076179"/>
    <lineage>
        <taxon>unclassified sequences</taxon>
        <taxon>metagenomes</taxon>
        <taxon>ecological metagenomes</taxon>
    </lineage>
</organism>
<dbReference type="AlphaFoldDB" id="A0A645BXT0"/>
<feature type="domain" description="ATPase AAA-type core" evidence="1">
    <location>
        <begin position="38"/>
        <end position="330"/>
    </location>
</feature>
<evidence type="ECO:0000313" key="2">
    <source>
        <dbReference type="EMBL" id="MPM69461.1"/>
    </source>
</evidence>
<dbReference type="GO" id="GO:0016887">
    <property type="term" value="F:ATP hydrolysis activity"/>
    <property type="evidence" value="ECO:0007669"/>
    <property type="project" value="InterPro"/>
</dbReference>
<dbReference type="Gene3D" id="3.40.50.300">
    <property type="entry name" value="P-loop containing nucleotide triphosphate hydrolases"/>
    <property type="match status" value="1"/>
</dbReference>
<gene>
    <name evidence="2" type="ORF">SDC9_116406</name>
</gene>
<accession>A0A645BXT0</accession>
<dbReference type="InterPro" id="IPR027417">
    <property type="entry name" value="P-loop_NTPase"/>
</dbReference>
<name>A0A645BXT0_9ZZZZ</name>
<sequence length="382" mass="43026">MVGLSRKGTSVMARLERLSVKGFTSIRSLEDFPLADSNILIGANGSGKSNFLELFKFIRAFAKLPLPNLNHADVKSYVLDAGTATDLLYKGKDSAQHIDITLHFGEIGYCFSLVPTQDDLLRIESERIQDSSDGPWRSLHSEDGFTPALLEEKEKSKTHSEEAIFESIKNWQIYHFHDTGRLSPPKRTQDVFDTSYLRFDGSNIASYLLFLRNHPNFASSYRDIVSAVRLVAPFFEDFILKPFSDDKVRLLWKQKGTDSPMKPQALSDGTLRFICLATVLLQPKHPDTILIDEPELGLHPYAITILAELMKARSKDTQLIIATQSAELISQFEPEDVIICDRKEGQSTFSRLQTEPLSTWLSSYSLGDLWKKQVLSGGPVHE</sequence>
<dbReference type="InterPro" id="IPR014555">
    <property type="entry name" value="RecF-like"/>
</dbReference>
<comment type="caution">
    <text evidence="2">The sequence shown here is derived from an EMBL/GenBank/DDBJ whole genome shotgun (WGS) entry which is preliminary data.</text>
</comment>
<dbReference type="PIRSF" id="PIRSF029347">
    <property type="entry name" value="RecF"/>
    <property type="match status" value="1"/>
</dbReference>
<dbReference type="GO" id="GO:0005524">
    <property type="term" value="F:ATP binding"/>
    <property type="evidence" value="ECO:0007669"/>
    <property type="project" value="InterPro"/>
</dbReference>